<evidence type="ECO:0000313" key="7">
    <source>
        <dbReference type="Proteomes" id="UP001201873"/>
    </source>
</evidence>
<name>A0ABT0JSV0_9ACTN</name>
<sequence>MRQPFDWQASLAFLRAFPAMQGEQTLAGDRVVKAWRIGDQTVLARVSWDDTGTGALRCELGSVEALPDQVVAAALDRIGFFLSVDDDLAPFYTAATSDPAFAPLVARLRGYHQVKLPSVLENICWAVLAQRAPMAAARAMKARLVGYFDNDVAGWGGTHRPFPSLEQLAGLPAETLSELVRHARKSSYLHGCVAALTTVDENFLRHGDYEQVRAWLLGLPGIGPWSASFVLIRGLGRMERAPQDPEGLKAASAVYGRPIDEREFHELAAHYGDHQGYWAHYLRVGG</sequence>
<proteinExistence type="predicted"/>
<evidence type="ECO:0000256" key="1">
    <source>
        <dbReference type="ARBA" id="ARBA00000086"/>
    </source>
</evidence>
<keyword evidence="7" id="KW-1185">Reference proteome</keyword>
<keyword evidence="4" id="KW-0234">DNA repair</keyword>
<evidence type="ECO:0000259" key="5">
    <source>
        <dbReference type="SMART" id="SM00478"/>
    </source>
</evidence>
<gene>
    <name evidence="6" type="ORF">MXD59_02320</name>
</gene>
<dbReference type="InterPro" id="IPR051912">
    <property type="entry name" value="Alkylbase_DNA_Glycosylase/TA"/>
</dbReference>
<dbReference type="InterPro" id="IPR003265">
    <property type="entry name" value="HhH-GPD_domain"/>
</dbReference>
<evidence type="ECO:0000313" key="6">
    <source>
        <dbReference type="EMBL" id="MCK9874628.1"/>
    </source>
</evidence>
<organism evidence="6 7">
    <name type="scientific">Frankia umida</name>
    <dbReference type="NCBI Taxonomy" id="573489"/>
    <lineage>
        <taxon>Bacteria</taxon>
        <taxon>Bacillati</taxon>
        <taxon>Actinomycetota</taxon>
        <taxon>Actinomycetes</taxon>
        <taxon>Frankiales</taxon>
        <taxon>Frankiaceae</taxon>
        <taxon>Frankia</taxon>
    </lineage>
</organism>
<accession>A0ABT0JSV0</accession>
<dbReference type="InterPro" id="IPR011257">
    <property type="entry name" value="DNA_glycosylase"/>
</dbReference>
<dbReference type="PANTHER" id="PTHR43003:SF5">
    <property type="entry name" value="DNA-3-METHYLADENINE GLYCOSYLASE"/>
    <property type="match status" value="1"/>
</dbReference>
<dbReference type="RefSeq" id="WP_248823260.1">
    <property type="nucleotide sequence ID" value="NZ_JALKFT010000002.1"/>
</dbReference>
<comment type="caution">
    <text evidence="6">The sequence shown here is derived from an EMBL/GenBank/DDBJ whole genome shotgun (WGS) entry which is preliminary data.</text>
</comment>
<feature type="domain" description="HhH-GPD" evidence="5">
    <location>
        <begin position="128"/>
        <end position="283"/>
    </location>
</feature>
<dbReference type="SMART" id="SM00478">
    <property type="entry name" value="ENDO3c"/>
    <property type="match status" value="1"/>
</dbReference>
<comment type="catalytic activity">
    <reaction evidence="1">
        <text>Hydrolysis of alkylated DNA, releasing 3-methyladenine, 3-methylguanine, 7-methylguanine and 7-methyladenine.</text>
        <dbReference type="EC" id="3.2.2.21"/>
    </reaction>
</comment>
<protein>
    <recommendedName>
        <fullName evidence="2">DNA-3-methyladenine glycosylase II</fullName>
        <ecNumber evidence="2">3.2.2.21</ecNumber>
    </recommendedName>
</protein>
<dbReference type="InterPro" id="IPR037046">
    <property type="entry name" value="AlkA_N_sf"/>
</dbReference>
<dbReference type="SUPFAM" id="SSF48150">
    <property type="entry name" value="DNA-glycosylase"/>
    <property type="match status" value="1"/>
</dbReference>
<dbReference type="Gene3D" id="3.30.310.20">
    <property type="entry name" value="DNA-3-methyladenine glycosylase AlkA, N-terminal domain"/>
    <property type="match status" value="1"/>
</dbReference>
<evidence type="ECO:0000256" key="4">
    <source>
        <dbReference type="ARBA" id="ARBA00023204"/>
    </source>
</evidence>
<dbReference type="EMBL" id="JALKFT010000002">
    <property type="protein sequence ID" value="MCK9874628.1"/>
    <property type="molecule type" value="Genomic_DNA"/>
</dbReference>
<dbReference type="Proteomes" id="UP001201873">
    <property type="component" value="Unassembled WGS sequence"/>
</dbReference>
<keyword evidence="3" id="KW-0227">DNA damage</keyword>
<dbReference type="EC" id="3.2.2.21" evidence="2"/>
<dbReference type="PANTHER" id="PTHR43003">
    <property type="entry name" value="DNA-3-METHYLADENINE GLYCOSYLASE"/>
    <property type="match status" value="1"/>
</dbReference>
<evidence type="ECO:0000256" key="3">
    <source>
        <dbReference type="ARBA" id="ARBA00022763"/>
    </source>
</evidence>
<dbReference type="Gene3D" id="1.10.340.30">
    <property type="entry name" value="Hypothetical protein, domain 2"/>
    <property type="match status" value="1"/>
</dbReference>
<evidence type="ECO:0000256" key="2">
    <source>
        <dbReference type="ARBA" id="ARBA00012000"/>
    </source>
</evidence>
<reference evidence="6 7" key="1">
    <citation type="submission" date="2022-04" db="EMBL/GenBank/DDBJ databases">
        <title>Genome diversity in the genus Frankia.</title>
        <authorList>
            <person name="Carlos-Shanley C."/>
            <person name="Hahn D."/>
        </authorList>
    </citation>
    <scope>NUCLEOTIDE SEQUENCE [LARGE SCALE GENOMIC DNA]</scope>
    <source>
        <strain evidence="6 7">Ag45/Mut15</strain>
    </source>
</reference>